<comment type="caution">
    <text evidence="15">The sequence shown here is derived from an EMBL/GenBank/DDBJ whole genome shotgun (WGS) entry which is preliminary data.</text>
</comment>
<proteinExistence type="predicted"/>
<dbReference type="SMART" id="SM00065">
    <property type="entry name" value="GAF"/>
    <property type="match status" value="1"/>
</dbReference>
<comment type="catalytic activity">
    <reaction evidence="1">
        <text>ATP + protein L-histidine = ADP + protein N-phospho-L-histidine.</text>
        <dbReference type="EC" id="2.7.13.3"/>
    </reaction>
</comment>
<protein>
    <recommendedName>
        <fullName evidence="2">histidine kinase</fullName>
        <ecNumber evidence="2">2.7.13.3</ecNumber>
    </recommendedName>
</protein>
<dbReference type="PROSITE" id="PS50046">
    <property type="entry name" value="PHYTOCHROME_2"/>
    <property type="match status" value="1"/>
</dbReference>
<dbReference type="InterPro" id="IPR016132">
    <property type="entry name" value="Phyto_chromo_attachment"/>
</dbReference>
<dbReference type="EC" id="2.7.13.3" evidence="2"/>
<dbReference type="InterPro" id="IPR043150">
    <property type="entry name" value="Phytochrome_PHY_sf"/>
</dbReference>
<dbReference type="Pfam" id="PF00072">
    <property type="entry name" value="Response_reg"/>
    <property type="match status" value="1"/>
</dbReference>
<keyword evidence="3" id="KW-0600">Photoreceptor protein</keyword>
<dbReference type="InterPro" id="IPR029016">
    <property type="entry name" value="GAF-like_dom_sf"/>
</dbReference>
<dbReference type="Pfam" id="PF08446">
    <property type="entry name" value="PAS_2"/>
    <property type="match status" value="1"/>
</dbReference>
<dbReference type="Gene3D" id="3.30.450.20">
    <property type="entry name" value="PAS domain"/>
    <property type="match status" value="1"/>
</dbReference>
<evidence type="ECO:0000256" key="5">
    <source>
        <dbReference type="ARBA" id="ARBA00022606"/>
    </source>
</evidence>
<keyword evidence="7" id="KW-0547">Nucleotide-binding</keyword>
<keyword evidence="10" id="KW-0157">Chromophore</keyword>
<evidence type="ECO:0000256" key="3">
    <source>
        <dbReference type="ARBA" id="ARBA00022543"/>
    </source>
</evidence>
<evidence type="ECO:0000256" key="4">
    <source>
        <dbReference type="ARBA" id="ARBA00022553"/>
    </source>
</evidence>
<dbReference type="Gene3D" id="3.30.565.10">
    <property type="entry name" value="Histidine kinase-like ATPase, C-terminal domain"/>
    <property type="match status" value="1"/>
</dbReference>
<dbReference type="Pfam" id="PF00360">
    <property type="entry name" value="PHY"/>
    <property type="match status" value="1"/>
</dbReference>
<dbReference type="InterPro" id="IPR013654">
    <property type="entry name" value="PAS_2"/>
</dbReference>
<dbReference type="EMBL" id="JBHUFA010000001">
    <property type="protein sequence ID" value="MFD1694007.1"/>
    <property type="molecule type" value="Genomic_DNA"/>
</dbReference>
<evidence type="ECO:0000256" key="9">
    <source>
        <dbReference type="ARBA" id="ARBA00022840"/>
    </source>
</evidence>
<evidence type="ECO:0000259" key="14">
    <source>
        <dbReference type="PROSITE" id="PS50110"/>
    </source>
</evidence>
<dbReference type="SUPFAM" id="SSF55781">
    <property type="entry name" value="GAF domain-like"/>
    <property type="match status" value="2"/>
</dbReference>
<dbReference type="PANTHER" id="PTHR41523:SF8">
    <property type="entry name" value="ETHYLENE RESPONSE SENSOR PROTEIN"/>
    <property type="match status" value="1"/>
</dbReference>
<dbReference type="InterPro" id="IPR011102">
    <property type="entry name" value="Sig_transdc_His_kinase_HWE"/>
</dbReference>
<dbReference type="Proteomes" id="UP001597327">
    <property type="component" value="Unassembled WGS sequence"/>
</dbReference>
<dbReference type="InterPro" id="IPR001789">
    <property type="entry name" value="Sig_transdc_resp-reg_receiver"/>
</dbReference>
<dbReference type="Gene3D" id="3.30.450.270">
    <property type="match status" value="1"/>
</dbReference>
<keyword evidence="8 15" id="KW-0418">Kinase</keyword>
<keyword evidence="5" id="KW-0716">Sensory transduction</keyword>
<dbReference type="Gene3D" id="3.40.50.2300">
    <property type="match status" value="1"/>
</dbReference>
<keyword evidence="16" id="KW-1185">Reference proteome</keyword>
<dbReference type="SUPFAM" id="SSF52172">
    <property type="entry name" value="CheY-like"/>
    <property type="match status" value="1"/>
</dbReference>
<dbReference type="Gene3D" id="3.30.450.40">
    <property type="match status" value="1"/>
</dbReference>
<dbReference type="InterPro" id="IPR011006">
    <property type="entry name" value="CheY-like_superfamily"/>
</dbReference>
<dbReference type="Pfam" id="PF01590">
    <property type="entry name" value="GAF"/>
    <property type="match status" value="1"/>
</dbReference>
<keyword evidence="4 12" id="KW-0597">Phosphoprotein</keyword>
<evidence type="ECO:0000256" key="7">
    <source>
        <dbReference type="ARBA" id="ARBA00022741"/>
    </source>
</evidence>
<evidence type="ECO:0000313" key="16">
    <source>
        <dbReference type="Proteomes" id="UP001597327"/>
    </source>
</evidence>
<dbReference type="InterPro" id="IPR003018">
    <property type="entry name" value="GAF"/>
</dbReference>
<dbReference type="InterPro" id="IPR009219">
    <property type="entry name" value="Bactrphtchr_CheY"/>
</dbReference>
<evidence type="ECO:0000256" key="6">
    <source>
        <dbReference type="ARBA" id="ARBA00022679"/>
    </source>
</evidence>
<keyword evidence="9" id="KW-0067">ATP-binding</keyword>
<reference evidence="16" key="1">
    <citation type="journal article" date="2019" name="Int. J. Syst. Evol. Microbiol.">
        <title>The Global Catalogue of Microorganisms (GCM) 10K type strain sequencing project: providing services to taxonomists for standard genome sequencing and annotation.</title>
        <authorList>
            <consortium name="The Broad Institute Genomics Platform"/>
            <consortium name="The Broad Institute Genome Sequencing Center for Infectious Disease"/>
            <person name="Wu L."/>
            <person name="Ma J."/>
        </authorList>
    </citation>
    <scope>NUCLEOTIDE SEQUENCE [LARGE SCALE GENOMIC DNA]</scope>
    <source>
        <strain evidence="16">JCM 3369</strain>
    </source>
</reference>
<dbReference type="SMART" id="SM00911">
    <property type="entry name" value="HWE_HK"/>
    <property type="match status" value="1"/>
</dbReference>
<gene>
    <name evidence="15" type="ORF">ACFSC7_00620</name>
</gene>
<keyword evidence="11" id="KW-0675">Receptor</keyword>
<evidence type="ECO:0000256" key="11">
    <source>
        <dbReference type="ARBA" id="ARBA00023170"/>
    </source>
</evidence>
<evidence type="ECO:0000259" key="13">
    <source>
        <dbReference type="PROSITE" id="PS50046"/>
    </source>
</evidence>
<dbReference type="GO" id="GO:0016301">
    <property type="term" value="F:kinase activity"/>
    <property type="evidence" value="ECO:0007669"/>
    <property type="project" value="UniProtKB-KW"/>
</dbReference>
<dbReference type="SMART" id="SM00448">
    <property type="entry name" value="REC"/>
    <property type="match status" value="1"/>
</dbReference>
<dbReference type="PANTHER" id="PTHR41523">
    <property type="entry name" value="TWO-COMPONENT SYSTEM SENSOR PROTEIN"/>
    <property type="match status" value="1"/>
</dbReference>
<dbReference type="InterPro" id="IPR001294">
    <property type="entry name" value="Phytochrome"/>
</dbReference>
<organism evidence="15 16">
    <name type="scientific">Roseibium aestuarii</name>
    <dbReference type="NCBI Taxonomy" id="2600299"/>
    <lineage>
        <taxon>Bacteria</taxon>
        <taxon>Pseudomonadati</taxon>
        <taxon>Pseudomonadota</taxon>
        <taxon>Alphaproteobacteria</taxon>
        <taxon>Hyphomicrobiales</taxon>
        <taxon>Stappiaceae</taxon>
        <taxon>Roseibium</taxon>
    </lineage>
</organism>
<dbReference type="RefSeq" id="WP_149892093.1">
    <property type="nucleotide sequence ID" value="NZ_JBHUFA010000001.1"/>
</dbReference>
<dbReference type="InterPro" id="IPR035965">
    <property type="entry name" value="PAS-like_dom_sf"/>
</dbReference>
<dbReference type="PIRSF" id="PIRSF036397">
    <property type="entry name" value="Bactrphtchrm_rec"/>
    <property type="match status" value="1"/>
</dbReference>
<accession>A0ABW4JQI3</accession>
<feature type="domain" description="Phytochrome chromophore attachment site" evidence="13">
    <location>
        <begin position="140"/>
        <end position="297"/>
    </location>
</feature>
<dbReference type="PROSITE" id="PS50110">
    <property type="entry name" value="RESPONSE_REGULATORY"/>
    <property type="match status" value="1"/>
</dbReference>
<evidence type="ECO:0000256" key="8">
    <source>
        <dbReference type="ARBA" id="ARBA00022777"/>
    </source>
</evidence>
<sequence length="847" mass="94875">MEIVDLGNCEREPIHLLGGVQAFGCLFAFSNDWLLAHVSDNCERFARQAPDDLLGTPAANIFSRDSLHDMRSRLQWIQYSDGGERMFGVDVFGDGRSFDVALHKSEDLIIIEVELTHHAHRLDAMSVVRSMMSRLGTDIRFSAFLEQAARQVRFVTDFDRVMVYRFLPDGSGEVVAESRSPQVDSFLGLRYPSYDIPPQARQLYLRNQFRIIADVDGEVSRLEPPLRYDGRPIDLSLSVLRSVSEIHLEYLRNMGVKASLSISIIVDGKLWGLFACHHYAPKLIGFDRRTAAELFSQMFSREVAKREQDEMLTVEARARALHDRVMASVSVEGSVFDNLKDYLEAFMEVVSCDGVAILVDEDYASLGLAASPEDVKSLRKLLNRSAASRVFSSNRLSTLMGESDFTLRIPGVLAIPVSRRPRDYLLFFRGEVVQSVTWAGKPEKAIEYGPNGARLTPRKSFEAWKEELTGQSEHWTRSDLRITEVLRTTLLEVILRSVDANDRLQQEANRRQDTLIAELNHRVRNILTLIQGVVSKTRQMSLSPEHFTETVNGRIGALARAHDQITRGNWSPGPLRLLLENEIRAYSEEIGDQVDLSGDPVMLEPQAFSTIALVMHEMVTNAAKYGALSRPEGRLSVTWKMNPDGSVLIDWQERGGPAVGKPSRRGFGSTIIEHSVPHELHGVAEIDYQEAGVSAFFRIPARFCQRDLDEGYRAPAHDVPAPKEIAVDARKGRVLLVEDNVIIAMDGEDMLREIGFKEVVLANSVSSGLRRVDEGGIDMAVLDINLGVETSLPIAERLLADGTPFIFASGYDDTSFLEDRRFAKIPVLSKPFTKQMLVEAFGGEIER</sequence>
<evidence type="ECO:0000256" key="12">
    <source>
        <dbReference type="PROSITE-ProRule" id="PRU00169"/>
    </source>
</evidence>
<feature type="modified residue" description="4-aspartylphosphate" evidence="12">
    <location>
        <position position="783"/>
    </location>
</feature>
<dbReference type="Pfam" id="PF07536">
    <property type="entry name" value="HWE_HK"/>
    <property type="match status" value="1"/>
</dbReference>
<evidence type="ECO:0000256" key="10">
    <source>
        <dbReference type="ARBA" id="ARBA00022991"/>
    </source>
</evidence>
<evidence type="ECO:0000256" key="1">
    <source>
        <dbReference type="ARBA" id="ARBA00000085"/>
    </source>
</evidence>
<dbReference type="PRINTS" id="PR01033">
    <property type="entry name" value="PHYTOCHROME"/>
</dbReference>
<evidence type="ECO:0000256" key="2">
    <source>
        <dbReference type="ARBA" id="ARBA00012438"/>
    </source>
</evidence>
<dbReference type="SUPFAM" id="SSF55785">
    <property type="entry name" value="PYP-like sensor domain (PAS domain)"/>
    <property type="match status" value="1"/>
</dbReference>
<name>A0ABW4JQI3_9HYPH</name>
<dbReference type="InterPro" id="IPR013515">
    <property type="entry name" value="Phytochrome_cen-reg"/>
</dbReference>
<evidence type="ECO:0000313" key="15">
    <source>
        <dbReference type="EMBL" id="MFD1694007.1"/>
    </source>
</evidence>
<feature type="domain" description="Response regulatory" evidence="14">
    <location>
        <begin position="733"/>
        <end position="845"/>
    </location>
</feature>
<keyword evidence="6" id="KW-0808">Transferase</keyword>
<dbReference type="InterPro" id="IPR036890">
    <property type="entry name" value="HATPase_C_sf"/>
</dbReference>